<dbReference type="GO" id="GO:0043709">
    <property type="term" value="P:cell adhesion involved in single-species biofilm formation"/>
    <property type="evidence" value="ECO:0007669"/>
    <property type="project" value="TreeGrafter"/>
</dbReference>
<dbReference type="InterPro" id="IPR029787">
    <property type="entry name" value="Nucleotide_cyclase"/>
</dbReference>
<organism evidence="3 4">
    <name type="scientific">Hippea maritima (strain ATCC 700847 / DSM 10411 / MH2)</name>
    <dbReference type="NCBI Taxonomy" id="760142"/>
    <lineage>
        <taxon>Bacteria</taxon>
        <taxon>Pseudomonadati</taxon>
        <taxon>Campylobacterota</taxon>
        <taxon>Desulfurellia</taxon>
        <taxon>Desulfurellales</taxon>
        <taxon>Hippeaceae</taxon>
        <taxon>Hippea</taxon>
    </lineage>
</organism>
<gene>
    <name evidence="3" type="ordered locus">Hipma_0917</name>
</gene>
<evidence type="ECO:0000313" key="3">
    <source>
        <dbReference type="EMBL" id="AEA33886.1"/>
    </source>
</evidence>
<dbReference type="STRING" id="760142.Hipma_0917"/>
<name>F2LVV2_HIPMA</name>
<reference evidence="4" key="2">
    <citation type="submission" date="2011-03" db="EMBL/GenBank/DDBJ databases">
        <title>The complete genome of Hippea maritima DSM 10411.</title>
        <authorList>
            <consortium name="US DOE Joint Genome Institute (JGI-PGF)"/>
            <person name="Lucas S."/>
            <person name="Copeland A."/>
            <person name="Lapidus A."/>
            <person name="Bruce D."/>
            <person name="Goodwin L."/>
            <person name="Pitluck S."/>
            <person name="Peters L."/>
            <person name="Kyrpides N."/>
            <person name="Mavromatis K."/>
            <person name="Pagani I."/>
            <person name="Ivanova N."/>
            <person name="Mikhailova N."/>
            <person name="Lu M."/>
            <person name="Detter J.C."/>
            <person name="Tapia R."/>
            <person name="Han C."/>
            <person name="Land M."/>
            <person name="Hauser L."/>
            <person name="Markowitz V."/>
            <person name="Cheng J.-F."/>
            <person name="Hugenholtz P."/>
            <person name="Woyke T."/>
            <person name="Wu D."/>
            <person name="Spring S."/>
            <person name="Schroeder M."/>
            <person name="Brambilla E."/>
            <person name="Klenk H.-P."/>
            <person name="Eisen J.A."/>
        </authorList>
    </citation>
    <scope>NUCLEOTIDE SEQUENCE [LARGE SCALE GENOMIC DNA]</scope>
    <source>
        <strain evidence="4">ATCC 700847 / DSM 10411 / MH2</strain>
    </source>
</reference>
<dbReference type="GO" id="GO:0005886">
    <property type="term" value="C:plasma membrane"/>
    <property type="evidence" value="ECO:0007669"/>
    <property type="project" value="TreeGrafter"/>
</dbReference>
<dbReference type="SUPFAM" id="SSF55073">
    <property type="entry name" value="Nucleotide cyclase"/>
    <property type="match status" value="1"/>
</dbReference>
<dbReference type="Pfam" id="PF00990">
    <property type="entry name" value="GGDEF"/>
    <property type="match status" value="1"/>
</dbReference>
<dbReference type="InParanoid" id="F2LVV2"/>
<dbReference type="AlphaFoldDB" id="F2LVV2"/>
<dbReference type="Gene3D" id="3.30.70.270">
    <property type="match status" value="1"/>
</dbReference>
<dbReference type="GO" id="GO:0052621">
    <property type="term" value="F:diguanylate cyclase activity"/>
    <property type="evidence" value="ECO:0007669"/>
    <property type="project" value="UniProtKB-EC"/>
</dbReference>
<dbReference type="OrthoDB" id="9812034at2"/>
<keyword evidence="4" id="KW-1185">Reference proteome</keyword>
<dbReference type="Proteomes" id="UP000008139">
    <property type="component" value="Chromosome"/>
</dbReference>
<evidence type="ECO:0000313" key="4">
    <source>
        <dbReference type="Proteomes" id="UP000008139"/>
    </source>
</evidence>
<dbReference type="PROSITE" id="PS50887">
    <property type="entry name" value="GGDEF"/>
    <property type="match status" value="1"/>
</dbReference>
<dbReference type="RefSeq" id="WP_013681927.1">
    <property type="nucleotide sequence ID" value="NC_015318.1"/>
</dbReference>
<dbReference type="CDD" id="cd01949">
    <property type="entry name" value="GGDEF"/>
    <property type="match status" value="1"/>
</dbReference>
<dbReference type="PANTHER" id="PTHR45138">
    <property type="entry name" value="REGULATORY COMPONENTS OF SENSORY TRANSDUCTION SYSTEM"/>
    <property type="match status" value="1"/>
</dbReference>
<dbReference type="InterPro" id="IPR050469">
    <property type="entry name" value="Diguanylate_Cyclase"/>
</dbReference>
<evidence type="ECO:0000256" key="1">
    <source>
        <dbReference type="ARBA" id="ARBA00012528"/>
    </source>
</evidence>
<accession>F2LVV2</accession>
<dbReference type="NCBIfam" id="TIGR00254">
    <property type="entry name" value="GGDEF"/>
    <property type="match status" value="1"/>
</dbReference>
<reference evidence="3 4" key="1">
    <citation type="journal article" date="2011" name="Stand. Genomic Sci.">
        <title>Complete genome sequence of the thermophilic sulfur-reducer Hippea maritima type strain (MH(2)).</title>
        <authorList>
            <person name="Huntemann M."/>
            <person name="Lu M."/>
            <person name="Nolan M."/>
            <person name="Lapidus A."/>
            <person name="Lucas S."/>
            <person name="Hammon N."/>
            <person name="Deshpande S."/>
            <person name="Cheng J.F."/>
            <person name="Tapia R."/>
            <person name="Han C."/>
            <person name="Goodwin L."/>
            <person name="Pitluck S."/>
            <person name="Liolios K."/>
            <person name="Pagani I."/>
            <person name="Ivanova N."/>
            <person name="Ovchinikova G."/>
            <person name="Pati A."/>
            <person name="Chen A."/>
            <person name="Palaniappan K."/>
            <person name="Land M."/>
            <person name="Hauser L."/>
            <person name="Jeffries C.D."/>
            <person name="Detter J.C."/>
            <person name="Brambilla E.M."/>
            <person name="Rohde M."/>
            <person name="Spring S."/>
            <person name="Goker M."/>
            <person name="Woyke T."/>
            <person name="Bristow J."/>
            <person name="Eisen J.A."/>
            <person name="Markowitz V."/>
            <person name="Hugenholtz P."/>
            <person name="Kyrpides N.C."/>
            <person name="Klenk H.P."/>
            <person name="Mavromatis K."/>
        </authorList>
    </citation>
    <scope>NUCLEOTIDE SEQUENCE [LARGE SCALE GENOMIC DNA]</scope>
    <source>
        <strain evidence="4">ATCC 700847 / DSM 10411 / MH2</strain>
    </source>
</reference>
<dbReference type="EMBL" id="CP002606">
    <property type="protein sequence ID" value="AEA33886.1"/>
    <property type="molecule type" value="Genomic_DNA"/>
</dbReference>
<feature type="domain" description="GGDEF" evidence="2">
    <location>
        <begin position="50"/>
        <end position="182"/>
    </location>
</feature>
<dbReference type="InterPro" id="IPR000160">
    <property type="entry name" value="GGDEF_dom"/>
</dbReference>
<sequence length="204" mass="24005">MIVISIKDITYKYLKEKEIEYISLHDDLTGLYNRRFFKEELKRLFDRRSYPLALVIFDINGLKMVNDILGHTWGDWLIKKVAETLKSSVRAVDLIARIGGDEFVLLMVNTTEEGVKRCILRIKERLDEENKKESHSYLSVSIGYAIQNGKFKDSEKLFASADESMYKEKYSDKRNDKLKKIRESIKLMKPENAESHKLEDFLKR</sequence>
<dbReference type="KEGG" id="hmr:Hipma_0917"/>
<evidence type="ECO:0000259" key="2">
    <source>
        <dbReference type="PROSITE" id="PS50887"/>
    </source>
</evidence>
<protein>
    <recommendedName>
        <fullName evidence="1">diguanylate cyclase</fullName>
        <ecNumber evidence="1">2.7.7.65</ecNumber>
    </recommendedName>
</protein>
<dbReference type="InterPro" id="IPR043128">
    <property type="entry name" value="Rev_trsase/Diguanyl_cyclase"/>
</dbReference>
<dbReference type="SMART" id="SM00267">
    <property type="entry name" value="GGDEF"/>
    <property type="match status" value="1"/>
</dbReference>
<dbReference type="HOGENOM" id="CLU_000445_11_16_7"/>
<dbReference type="GO" id="GO:1902201">
    <property type="term" value="P:negative regulation of bacterial-type flagellum-dependent cell motility"/>
    <property type="evidence" value="ECO:0007669"/>
    <property type="project" value="TreeGrafter"/>
</dbReference>
<proteinExistence type="predicted"/>
<dbReference type="EC" id="2.7.7.65" evidence="1"/>
<dbReference type="eggNOG" id="COG2199">
    <property type="taxonomic scope" value="Bacteria"/>
</dbReference>
<dbReference type="PANTHER" id="PTHR45138:SF23">
    <property type="entry name" value="SIGNALING PROTEIN"/>
    <property type="match status" value="1"/>
</dbReference>